<gene>
    <name evidence="2" type="ORF">SAMN02745129_1461</name>
</gene>
<organism evidence="2 3">
    <name type="scientific">Ferrimonas marina</name>
    <dbReference type="NCBI Taxonomy" id="299255"/>
    <lineage>
        <taxon>Bacteria</taxon>
        <taxon>Pseudomonadati</taxon>
        <taxon>Pseudomonadota</taxon>
        <taxon>Gammaproteobacteria</taxon>
        <taxon>Alteromonadales</taxon>
        <taxon>Ferrimonadaceae</taxon>
        <taxon>Ferrimonas</taxon>
    </lineage>
</organism>
<proteinExistence type="predicted"/>
<evidence type="ECO:0000256" key="1">
    <source>
        <dbReference type="SAM" id="SignalP"/>
    </source>
</evidence>
<dbReference type="PIRSF" id="PIRSF028696">
    <property type="entry name" value="UCP028696"/>
    <property type="match status" value="1"/>
</dbReference>
<dbReference type="InterPro" id="IPR016896">
    <property type="entry name" value="DUF2860"/>
</dbReference>
<reference evidence="2 3" key="1">
    <citation type="submission" date="2016-11" db="EMBL/GenBank/DDBJ databases">
        <authorList>
            <person name="Jaros S."/>
            <person name="Januszkiewicz K."/>
            <person name="Wedrychowicz H."/>
        </authorList>
    </citation>
    <scope>NUCLEOTIDE SEQUENCE [LARGE SCALE GENOMIC DNA]</scope>
    <source>
        <strain evidence="2 3">DSM 16917</strain>
    </source>
</reference>
<feature type="signal peptide" evidence="1">
    <location>
        <begin position="1"/>
        <end position="18"/>
    </location>
</feature>
<dbReference type="AlphaFoldDB" id="A0A1M5R2H7"/>
<protein>
    <recommendedName>
        <fullName evidence="4">DUF2860 domain-containing protein</fullName>
    </recommendedName>
</protein>
<dbReference type="OrthoDB" id="6199337at2"/>
<keyword evidence="1" id="KW-0732">Signal</keyword>
<evidence type="ECO:0000313" key="2">
    <source>
        <dbReference type="EMBL" id="SHH20597.1"/>
    </source>
</evidence>
<dbReference type="Pfam" id="PF11059">
    <property type="entry name" value="DUF2860"/>
    <property type="match status" value="1"/>
</dbReference>
<sequence>MRRVAWALALVTTGNAWSAELNPIPEEPGLSGNLGLGVTYFSVESNFITGNRLVSLDNETVDDLQAAPGSESAWSPTFQIDLRYTLSNQRSQWFIGNALQDLVRLDLTQQIGFRHKLDGWGTPSLSYVFSSVPTEVYADPFLTGEPRATTDRDSNGFRLGWDNIGDSPLGFTYTQRDIDIDDERAGQSLLAQGRLDQSEQSALRRSGTQHRYELLALFEAGERQLLAPQLFYVERDLDGEANAGDGYGAQLTYSRRGQGHTLVATAAYAVRNYDSDNPVYDRKADADEYGVSGTVILHDVAGWKRWDVLLGLAWYESDSDIDFYDTRVFAANATLLYRFR</sequence>
<keyword evidence="3" id="KW-1185">Reference proteome</keyword>
<evidence type="ECO:0000313" key="3">
    <source>
        <dbReference type="Proteomes" id="UP000184268"/>
    </source>
</evidence>
<dbReference type="Proteomes" id="UP000184268">
    <property type="component" value="Unassembled WGS sequence"/>
</dbReference>
<dbReference type="RefSeq" id="WP_073325612.1">
    <property type="nucleotide sequence ID" value="NZ_FQXG01000002.1"/>
</dbReference>
<name>A0A1M5R2H7_9GAMM</name>
<feature type="chain" id="PRO_5012115717" description="DUF2860 domain-containing protein" evidence="1">
    <location>
        <begin position="19"/>
        <end position="340"/>
    </location>
</feature>
<evidence type="ECO:0008006" key="4">
    <source>
        <dbReference type="Google" id="ProtNLM"/>
    </source>
</evidence>
<accession>A0A1M5R2H7</accession>
<dbReference type="EMBL" id="FQXG01000002">
    <property type="protein sequence ID" value="SHH20597.1"/>
    <property type="molecule type" value="Genomic_DNA"/>
</dbReference>